<sequence>MIIEINIKDLRQDMLTLQVMRIMDALWKSRDMDFCLSVYEVLPMGKNCSGVTMLGFGDVIDLYRGRELDSIDLFRG</sequence>
<dbReference type="WBParaSite" id="ASIM_0002158201-mRNA-1">
    <property type="protein sequence ID" value="ASIM_0002158201-mRNA-1"/>
    <property type="gene ID" value="ASIM_0002158201"/>
</dbReference>
<evidence type="ECO:0000313" key="2">
    <source>
        <dbReference type="EMBL" id="VDK81482.1"/>
    </source>
</evidence>
<dbReference type="OrthoDB" id="5848333at2759"/>
<dbReference type="InterPro" id="IPR000403">
    <property type="entry name" value="PI3/4_kinase_cat_dom"/>
</dbReference>
<protein>
    <submittedName>
        <fullName evidence="4">Phosphatidylinositol 3-kinase age-1 (inferred by orthology to a C. elegans protein)</fullName>
    </submittedName>
</protein>
<dbReference type="Gene3D" id="3.30.1010.10">
    <property type="entry name" value="Phosphatidylinositol 3-kinase Catalytic Subunit, Chain A, domain 4"/>
    <property type="match status" value="1"/>
</dbReference>
<dbReference type="SUPFAM" id="SSF56112">
    <property type="entry name" value="Protein kinase-like (PK-like)"/>
    <property type="match status" value="1"/>
</dbReference>
<dbReference type="Proteomes" id="UP000267096">
    <property type="component" value="Unassembled WGS sequence"/>
</dbReference>
<keyword evidence="3" id="KW-1185">Reference proteome</keyword>
<gene>
    <name evidence="2" type="ORF">ASIM_LOCUS20949</name>
</gene>
<feature type="domain" description="PI3K/PI4K catalytic" evidence="1">
    <location>
        <begin position="1"/>
        <end position="76"/>
    </location>
</feature>
<evidence type="ECO:0000313" key="3">
    <source>
        <dbReference type="Proteomes" id="UP000267096"/>
    </source>
</evidence>
<dbReference type="PROSITE" id="PS50290">
    <property type="entry name" value="PI3_4_KINASE_3"/>
    <property type="match status" value="1"/>
</dbReference>
<dbReference type="AlphaFoldDB" id="A0A0M3KKQ1"/>
<evidence type="ECO:0000259" key="1">
    <source>
        <dbReference type="PROSITE" id="PS50290"/>
    </source>
</evidence>
<evidence type="ECO:0000313" key="4">
    <source>
        <dbReference type="WBParaSite" id="ASIM_0002158201-mRNA-1"/>
    </source>
</evidence>
<reference evidence="2 3" key="2">
    <citation type="submission" date="2018-11" db="EMBL/GenBank/DDBJ databases">
        <authorList>
            <consortium name="Pathogen Informatics"/>
        </authorList>
    </citation>
    <scope>NUCLEOTIDE SEQUENCE [LARGE SCALE GENOMIC DNA]</scope>
</reference>
<organism evidence="4">
    <name type="scientific">Anisakis simplex</name>
    <name type="common">Herring worm</name>
    <dbReference type="NCBI Taxonomy" id="6269"/>
    <lineage>
        <taxon>Eukaryota</taxon>
        <taxon>Metazoa</taxon>
        <taxon>Ecdysozoa</taxon>
        <taxon>Nematoda</taxon>
        <taxon>Chromadorea</taxon>
        <taxon>Rhabditida</taxon>
        <taxon>Spirurina</taxon>
        <taxon>Ascaridomorpha</taxon>
        <taxon>Ascaridoidea</taxon>
        <taxon>Anisakidae</taxon>
        <taxon>Anisakis</taxon>
        <taxon>Anisakis simplex complex</taxon>
    </lineage>
</organism>
<accession>A0A0M3KKQ1</accession>
<name>A0A0M3KKQ1_ANISI</name>
<reference evidence="4" key="1">
    <citation type="submission" date="2017-02" db="UniProtKB">
        <authorList>
            <consortium name="WormBaseParasite"/>
        </authorList>
    </citation>
    <scope>IDENTIFICATION</scope>
</reference>
<proteinExistence type="predicted"/>
<dbReference type="InterPro" id="IPR011009">
    <property type="entry name" value="Kinase-like_dom_sf"/>
</dbReference>
<dbReference type="EMBL" id="UYRR01041626">
    <property type="protein sequence ID" value="VDK81482.1"/>
    <property type="molecule type" value="Genomic_DNA"/>
</dbReference>
<dbReference type="Pfam" id="PF00454">
    <property type="entry name" value="PI3_PI4_kinase"/>
    <property type="match status" value="1"/>
</dbReference>